<reference evidence="1 2" key="1">
    <citation type="submission" date="2019-03" db="EMBL/GenBank/DDBJ databases">
        <title>Metabolic reconstructions from genomes of highly enriched 'Candidatus Accumulibacter' and 'Candidatus Competibacter' bioreactor populations.</title>
        <authorList>
            <person name="Annavajhala M.K."/>
            <person name="Welles L."/>
            <person name="Abbas B."/>
            <person name="Sorokin D."/>
            <person name="Park H."/>
            <person name="Van Loosdrecht M."/>
            <person name="Chandran K."/>
        </authorList>
    </citation>
    <scope>NUCLEOTIDE SEQUENCE [LARGE SCALE GENOMIC DNA]</scope>
    <source>
        <strain evidence="1 2">SBR_G</strain>
    </source>
</reference>
<dbReference type="PANTHER" id="PTHR37460">
    <property type="entry name" value="ENDONUCLEASE III"/>
    <property type="match status" value="1"/>
</dbReference>
<evidence type="ECO:0000313" key="2">
    <source>
        <dbReference type="Proteomes" id="UP000760480"/>
    </source>
</evidence>
<dbReference type="Proteomes" id="UP000760480">
    <property type="component" value="Unassembled WGS sequence"/>
</dbReference>
<gene>
    <name evidence="1" type="ORF">E4P82_02200</name>
</gene>
<accession>A0ABX1THS2</accession>
<proteinExistence type="predicted"/>
<keyword evidence="2" id="KW-1185">Reference proteome</keyword>
<protein>
    <submittedName>
        <fullName evidence="1">GIY-YIG nuclease family protein</fullName>
    </submittedName>
</protein>
<dbReference type="InterPro" id="IPR002837">
    <property type="entry name" value="DUF123"/>
</dbReference>
<comment type="caution">
    <text evidence="1">The sequence shown here is derived from an EMBL/GenBank/DDBJ whole genome shotgun (WGS) entry which is preliminary data.</text>
</comment>
<dbReference type="CDD" id="cd10441">
    <property type="entry name" value="GIY-YIG_COG1833"/>
    <property type="match status" value="1"/>
</dbReference>
<name>A0ABX1THS2_9GAMM</name>
<dbReference type="EMBL" id="SPMZ01000008">
    <property type="protein sequence ID" value="NMQ18109.1"/>
    <property type="molecule type" value="Genomic_DNA"/>
</dbReference>
<dbReference type="Pfam" id="PF01986">
    <property type="entry name" value="DUF123"/>
    <property type="match status" value="1"/>
</dbReference>
<dbReference type="PANTHER" id="PTHR37460:SF1">
    <property type="entry name" value="ENDONUCLEASE III"/>
    <property type="match status" value="1"/>
</dbReference>
<evidence type="ECO:0000313" key="1">
    <source>
        <dbReference type="EMBL" id="NMQ18109.1"/>
    </source>
</evidence>
<organism evidence="1 2">
    <name type="scientific">Candidatus Competibacter phosphatis</name>
    <dbReference type="NCBI Taxonomy" id="221280"/>
    <lineage>
        <taxon>Bacteria</taxon>
        <taxon>Pseudomonadati</taxon>
        <taxon>Pseudomonadota</taxon>
        <taxon>Gammaproteobacteria</taxon>
        <taxon>Candidatus Competibacteraceae</taxon>
        <taxon>Candidatus Competibacter</taxon>
    </lineage>
</organism>
<sequence>MAQANVKWRGVHMRPSVSAAGAGTYALLLRIDVTEEIAIGRRHRLRMAPGWAVYVGSAFGPGGAAARLAHHRRPAVRPHWHIDYLRSRAVLRAVWISHDPIHRECLWATVLREDLGGVPPPFRFGASDCRCAAHLHRFPDRPVLTAFVAALRVRCPVHAAVLEQAE</sequence>